<evidence type="ECO:0000313" key="2">
    <source>
        <dbReference type="Proteomes" id="UP000007148"/>
    </source>
</evidence>
<comment type="caution">
    <text evidence="1">The sequence shown here is derived from an EMBL/GenBank/DDBJ whole genome shotgun (WGS) entry which is preliminary data.</text>
</comment>
<organism evidence="1 2">
    <name type="scientific">Serendipita indica (strain DSM 11827)</name>
    <name type="common">Root endophyte fungus</name>
    <name type="synonym">Piriformospora indica</name>
    <dbReference type="NCBI Taxonomy" id="1109443"/>
    <lineage>
        <taxon>Eukaryota</taxon>
        <taxon>Fungi</taxon>
        <taxon>Dikarya</taxon>
        <taxon>Basidiomycota</taxon>
        <taxon>Agaricomycotina</taxon>
        <taxon>Agaricomycetes</taxon>
        <taxon>Sebacinales</taxon>
        <taxon>Serendipitaceae</taxon>
        <taxon>Serendipita</taxon>
    </lineage>
</organism>
<sequence length="96" mass="11078">MTTQEVHDLIKTPDDHVDQCREIAHTIELYGRTKVPFTIRTNVQLEQTRRISLPGENEKTSIDYLLLEETASNSHLPDDEARWGELLETKEISSTE</sequence>
<dbReference type="AlphaFoldDB" id="G4U0B5"/>
<dbReference type="Proteomes" id="UP000007148">
    <property type="component" value="Unassembled WGS sequence"/>
</dbReference>
<gene>
    <name evidence="1" type="ORF">PIIN_10993</name>
</gene>
<accession>G4U0B5</accession>
<keyword evidence="2" id="KW-1185">Reference proteome</keyword>
<proteinExistence type="predicted"/>
<name>G4U0B5_SERID</name>
<dbReference type="EMBL" id="CAFZ01001183">
    <property type="protein sequence ID" value="CCA77008.1"/>
    <property type="molecule type" value="Genomic_DNA"/>
</dbReference>
<dbReference type="HOGENOM" id="CLU_2360513_0_0_1"/>
<protein>
    <submittedName>
        <fullName evidence="1">Uncharacterized protein</fullName>
    </submittedName>
</protein>
<reference evidence="1 2" key="1">
    <citation type="journal article" date="2011" name="PLoS Pathog.">
        <title>Endophytic Life Strategies Decoded by Genome and Transcriptome Analyses of the Mutualistic Root Symbiont Piriformospora indica.</title>
        <authorList>
            <person name="Zuccaro A."/>
            <person name="Lahrmann U."/>
            <person name="Guldener U."/>
            <person name="Langen G."/>
            <person name="Pfiffi S."/>
            <person name="Biedenkopf D."/>
            <person name="Wong P."/>
            <person name="Samans B."/>
            <person name="Grimm C."/>
            <person name="Basiewicz M."/>
            <person name="Murat C."/>
            <person name="Martin F."/>
            <person name="Kogel K.H."/>
        </authorList>
    </citation>
    <scope>NUCLEOTIDE SEQUENCE [LARGE SCALE GENOMIC DNA]</scope>
    <source>
        <strain evidence="1 2">DSM 11827</strain>
    </source>
</reference>
<evidence type="ECO:0000313" key="1">
    <source>
        <dbReference type="EMBL" id="CCA77008.1"/>
    </source>
</evidence>
<dbReference type="InParanoid" id="G4U0B5"/>